<evidence type="ECO:0000256" key="11">
    <source>
        <dbReference type="ARBA" id="ARBA00023136"/>
    </source>
</evidence>
<evidence type="ECO:0000313" key="16">
    <source>
        <dbReference type="Proteomes" id="UP001495910"/>
    </source>
</evidence>
<dbReference type="PANTHER" id="PTHR30529:SF3">
    <property type="entry name" value="CYTOCHROME B561 HOMOLOG 1"/>
    <property type="match status" value="1"/>
</dbReference>
<protein>
    <submittedName>
        <fullName evidence="15">Cytochrome b</fullName>
    </submittedName>
</protein>
<accession>A0ABU9Q191</accession>
<evidence type="ECO:0000256" key="7">
    <source>
        <dbReference type="ARBA" id="ARBA00022723"/>
    </source>
</evidence>
<evidence type="ECO:0000313" key="15">
    <source>
        <dbReference type="EMBL" id="MEM4990026.1"/>
    </source>
</evidence>
<keyword evidence="5" id="KW-0349">Heme</keyword>
<keyword evidence="11 13" id="KW-0472">Membrane</keyword>
<feature type="transmembrane region" description="Helical" evidence="13">
    <location>
        <begin position="91"/>
        <end position="114"/>
    </location>
</feature>
<evidence type="ECO:0000256" key="13">
    <source>
        <dbReference type="SAM" id="Phobius"/>
    </source>
</evidence>
<keyword evidence="16" id="KW-1185">Reference proteome</keyword>
<dbReference type="EMBL" id="JBANDC010000019">
    <property type="protein sequence ID" value="MEM4990026.1"/>
    <property type="molecule type" value="Genomic_DNA"/>
</dbReference>
<keyword evidence="4" id="KW-1003">Cell membrane</keyword>
<feature type="domain" description="Cytochrome b561 bacterial/Ni-hydrogenase" evidence="14">
    <location>
        <begin position="12"/>
        <end position="181"/>
    </location>
</feature>
<keyword evidence="6 13" id="KW-0812">Transmembrane</keyword>
<keyword evidence="9 13" id="KW-1133">Transmembrane helix</keyword>
<evidence type="ECO:0000256" key="8">
    <source>
        <dbReference type="ARBA" id="ARBA00022982"/>
    </source>
</evidence>
<evidence type="ECO:0000256" key="12">
    <source>
        <dbReference type="ARBA" id="ARBA00037975"/>
    </source>
</evidence>
<keyword evidence="3" id="KW-0813">Transport</keyword>
<keyword evidence="10" id="KW-0408">Iron</keyword>
<evidence type="ECO:0000256" key="10">
    <source>
        <dbReference type="ARBA" id="ARBA00023004"/>
    </source>
</evidence>
<reference evidence="15 16" key="1">
    <citation type="submission" date="2024-02" db="EMBL/GenBank/DDBJ databases">
        <title>Draft genome sequence of Collimonas sp. strain H4R21, an effective mineral-weathering bacterial strain isolated from the beech rhizosphere.</title>
        <authorList>
            <person name="Morin E."/>
            <person name="Uroz S."/>
            <person name="Leveau J.H.J."/>
            <person name="Kumar R."/>
            <person name="Rey M.W."/>
            <person name="Pham J."/>
        </authorList>
    </citation>
    <scope>NUCLEOTIDE SEQUENCE [LARGE SCALE GENOMIC DNA]</scope>
    <source>
        <strain evidence="15 16">H4R21</strain>
    </source>
</reference>
<evidence type="ECO:0000256" key="4">
    <source>
        <dbReference type="ARBA" id="ARBA00022475"/>
    </source>
</evidence>
<organism evidence="15 16">
    <name type="scientific">Collimonas rhizosphaerae</name>
    <dbReference type="NCBI Taxonomy" id="3126357"/>
    <lineage>
        <taxon>Bacteria</taxon>
        <taxon>Pseudomonadati</taxon>
        <taxon>Pseudomonadota</taxon>
        <taxon>Betaproteobacteria</taxon>
        <taxon>Burkholderiales</taxon>
        <taxon>Oxalobacteraceae</taxon>
        <taxon>Collimonas</taxon>
    </lineage>
</organism>
<evidence type="ECO:0000256" key="2">
    <source>
        <dbReference type="ARBA" id="ARBA00004651"/>
    </source>
</evidence>
<feature type="transmembrane region" description="Helical" evidence="13">
    <location>
        <begin position="53"/>
        <end position="71"/>
    </location>
</feature>
<feature type="transmembrane region" description="Helical" evidence="13">
    <location>
        <begin position="12"/>
        <end position="32"/>
    </location>
</feature>
<dbReference type="Pfam" id="PF01292">
    <property type="entry name" value="Ni_hydr_CYTB"/>
    <property type="match status" value="1"/>
</dbReference>
<dbReference type="InterPro" id="IPR016174">
    <property type="entry name" value="Di-haem_cyt_TM"/>
</dbReference>
<proteinExistence type="inferred from homology"/>
<dbReference type="PANTHER" id="PTHR30529">
    <property type="entry name" value="CYTOCHROME B561"/>
    <property type="match status" value="1"/>
</dbReference>
<evidence type="ECO:0000256" key="9">
    <source>
        <dbReference type="ARBA" id="ARBA00022989"/>
    </source>
</evidence>
<dbReference type="InterPro" id="IPR011577">
    <property type="entry name" value="Cyt_b561_bac/Ni-Hgenase"/>
</dbReference>
<gene>
    <name evidence="15" type="ORF">V8G57_21740</name>
</gene>
<sequence length="184" mass="20484">MHVKHNNDSAKYSSLAIGIHWLTLLLLIAVYATMELRGIFPKGSDGRNGMMTWHYMLGLTVLAIVALRLVVRFSSATPPIQPPPPRWQMWFASAMHVALYALMVGMPILGWLTLSAAGKPIPFFGLHLPALLSQDKELASQIKDVHETCATIGYFLIGLHAAAGPFHHYVVRDTTLRRMLPFKN</sequence>
<evidence type="ECO:0000256" key="6">
    <source>
        <dbReference type="ARBA" id="ARBA00022692"/>
    </source>
</evidence>
<comment type="caution">
    <text evidence="15">The sequence shown here is derived from an EMBL/GenBank/DDBJ whole genome shotgun (WGS) entry which is preliminary data.</text>
</comment>
<dbReference type="Proteomes" id="UP001495910">
    <property type="component" value="Unassembled WGS sequence"/>
</dbReference>
<dbReference type="RefSeq" id="WP_342831167.1">
    <property type="nucleotide sequence ID" value="NZ_JBANDC010000019.1"/>
</dbReference>
<evidence type="ECO:0000256" key="5">
    <source>
        <dbReference type="ARBA" id="ARBA00022617"/>
    </source>
</evidence>
<comment type="similarity">
    <text evidence="12">Belongs to the cytochrome b561 family.</text>
</comment>
<keyword evidence="8" id="KW-0249">Electron transport</keyword>
<comment type="cofactor">
    <cofactor evidence="1">
        <name>heme b</name>
        <dbReference type="ChEBI" id="CHEBI:60344"/>
    </cofactor>
</comment>
<name>A0ABU9Q191_9BURK</name>
<keyword evidence="7" id="KW-0479">Metal-binding</keyword>
<dbReference type="SUPFAM" id="SSF81342">
    <property type="entry name" value="Transmembrane di-heme cytochromes"/>
    <property type="match status" value="1"/>
</dbReference>
<comment type="subcellular location">
    <subcellularLocation>
        <location evidence="2">Cell membrane</location>
        <topology evidence="2">Multi-pass membrane protein</topology>
    </subcellularLocation>
</comment>
<evidence type="ECO:0000256" key="3">
    <source>
        <dbReference type="ARBA" id="ARBA00022448"/>
    </source>
</evidence>
<evidence type="ECO:0000256" key="1">
    <source>
        <dbReference type="ARBA" id="ARBA00001970"/>
    </source>
</evidence>
<evidence type="ECO:0000259" key="14">
    <source>
        <dbReference type="Pfam" id="PF01292"/>
    </source>
</evidence>
<dbReference type="InterPro" id="IPR052168">
    <property type="entry name" value="Cytochrome_b561_oxidase"/>
</dbReference>